<dbReference type="InterPro" id="IPR003099">
    <property type="entry name" value="Prephen_DH"/>
</dbReference>
<feature type="domain" description="Chorismate mutase" evidence="4">
    <location>
        <begin position="3"/>
        <end position="94"/>
    </location>
</feature>
<keyword evidence="2" id="KW-0520">NAD</keyword>
<evidence type="ECO:0000256" key="2">
    <source>
        <dbReference type="PIRNR" id="PIRNR001499"/>
    </source>
</evidence>
<dbReference type="InterPro" id="IPR046826">
    <property type="entry name" value="PDH_N"/>
</dbReference>
<dbReference type="PIRSF" id="PIRSF001499">
    <property type="entry name" value="Chor_mut_pdh_Tpr"/>
    <property type="match status" value="1"/>
</dbReference>
<dbReference type="GO" id="GO:0070403">
    <property type="term" value="F:NAD+ binding"/>
    <property type="evidence" value="ECO:0007669"/>
    <property type="project" value="InterPro"/>
</dbReference>
<dbReference type="Gene3D" id="1.20.59.10">
    <property type="entry name" value="Chorismate mutase"/>
    <property type="match status" value="1"/>
</dbReference>
<accession>A0A3L8Q1E0</accession>
<dbReference type="GO" id="GO:0005737">
    <property type="term" value="C:cytoplasm"/>
    <property type="evidence" value="ECO:0007669"/>
    <property type="project" value="UniProtKB-SubCell"/>
</dbReference>
<dbReference type="SUPFAM" id="SSF48600">
    <property type="entry name" value="Chorismate mutase II"/>
    <property type="match status" value="1"/>
</dbReference>
<dbReference type="InterPro" id="IPR008244">
    <property type="entry name" value="Chor_mut/prephenate_DH_T"/>
</dbReference>
<dbReference type="Gene3D" id="3.40.50.720">
    <property type="entry name" value="NAD(P)-binding Rossmann-like Domain"/>
    <property type="match status" value="1"/>
</dbReference>
<dbReference type="Proteomes" id="UP000281474">
    <property type="component" value="Unassembled WGS sequence"/>
</dbReference>
<keyword evidence="3" id="KW-0175">Coiled coil</keyword>
<keyword evidence="2 6" id="KW-0413">Isomerase</keyword>
<dbReference type="UniPathway" id="UPA00120">
    <property type="reaction ID" value="UER00203"/>
</dbReference>
<dbReference type="RefSeq" id="WP_121837272.1">
    <property type="nucleotide sequence ID" value="NZ_ML014754.1"/>
</dbReference>
<dbReference type="GO" id="GO:0004665">
    <property type="term" value="F:prephenate dehydrogenase (NADP+) activity"/>
    <property type="evidence" value="ECO:0007669"/>
    <property type="project" value="InterPro"/>
</dbReference>
<dbReference type="NCBIfam" id="TIGR01799">
    <property type="entry name" value="CM_T"/>
    <property type="match status" value="1"/>
</dbReference>
<dbReference type="Gene3D" id="1.10.3660.10">
    <property type="entry name" value="6-phosphogluconate dehydrogenase C-terminal like domain"/>
    <property type="match status" value="1"/>
</dbReference>
<dbReference type="GO" id="GO:0006571">
    <property type="term" value="P:tyrosine biosynthetic process"/>
    <property type="evidence" value="ECO:0007669"/>
    <property type="project" value="UniProtKB-UniPathway"/>
</dbReference>
<dbReference type="Pfam" id="PF02153">
    <property type="entry name" value="PDH_N"/>
    <property type="match status" value="1"/>
</dbReference>
<keyword evidence="7" id="KW-1185">Reference proteome</keyword>
<dbReference type="AlphaFoldDB" id="A0A3L8Q1E0"/>
<feature type="domain" description="Prephenate/arogenate dehydrogenase" evidence="5">
    <location>
        <begin position="103"/>
        <end position="366"/>
    </location>
</feature>
<dbReference type="PROSITE" id="PS51168">
    <property type="entry name" value="CHORISMATE_MUT_2"/>
    <property type="match status" value="1"/>
</dbReference>
<dbReference type="NCBIfam" id="NF008400">
    <property type="entry name" value="PRK11199.1"/>
    <property type="match status" value="1"/>
</dbReference>
<comment type="subcellular location">
    <subcellularLocation>
        <location evidence="2">Cytoplasm</location>
    </subcellularLocation>
</comment>
<evidence type="ECO:0000256" key="1">
    <source>
        <dbReference type="ARBA" id="ARBA00023002"/>
    </source>
</evidence>
<dbReference type="SUPFAM" id="SSF48179">
    <property type="entry name" value="6-phosphogluconate dehydrogenase C-terminal domain-like"/>
    <property type="match status" value="1"/>
</dbReference>
<keyword evidence="2" id="KW-0028">Amino-acid biosynthesis</keyword>
<comment type="pathway">
    <text evidence="2">Metabolic intermediate biosynthesis; prephenate biosynthesis; prephenate from chorismate: step 1/1.</text>
</comment>
<dbReference type="InterPro" id="IPR046825">
    <property type="entry name" value="PDH_C"/>
</dbReference>
<dbReference type="GO" id="GO:0046417">
    <property type="term" value="P:chorismate metabolic process"/>
    <property type="evidence" value="ECO:0007669"/>
    <property type="project" value="InterPro"/>
</dbReference>
<sequence length="380" mass="43013">MSEKTTESLEALRTQIDAVDQQLLDLLRQRLDLVKQVGHVKHEAGLPIYAPEREAVMLSKRRAEAEEIGVEPQLIEDVLRRLMRESYRSENKSGFKQLNPDCGDIVIIGGKGHMGQLFTEMFRLSGYRVRCLGEGDWEQAPKWFEQAGVIIVTVPISATCELIRQRLTELPPHCILADLTSIKSEPLQAMMKSHKGPVVGFHPMFGGDVKSLAKQIIVVCHGRGQVQYQWLIQQMEIWGASLVEACANEHDEAMQTVQALRHFSTFAYGVALFDSQADVEKLLQYSSPIYRLELAMVGRLFAQNPKLYADIIYAQTKSIEKISSYANSYQSLLSLLESGDREKFINKFIEVSNYLGDFAQQFQQESRVLLQSAADMINNR</sequence>
<evidence type="ECO:0000259" key="4">
    <source>
        <dbReference type="PROSITE" id="PS51168"/>
    </source>
</evidence>
<dbReference type="EMBL" id="QZEI01000003">
    <property type="protein sequence ID" value="RLV61451.1"/>
    <property type="molecule type" value="Genomic_DNA"/>
</dbReference>
<dbReference type="SMART" id="SM00830">
    <property type="entry name" value="CM_2"/>
    <property type="match status" value="1"/>
</dbReference>
<keyword evidence="2" id="KW-0963">Cytoplasm</keyword>
<dbReference type="InterPro" id="IPR036979">
    <property type="entry name" value="CM_dom_sf"/>
</dbReference>
<dbReference type="UniPathway" id="UPA00122">
    <property type="reaction ID" value="UER00961"/>
</dbReference>
<gene>
    <name evidence="6" type="ORF">D5018_01805</name>
</gene>
<reference evidence="6 7" key="1">
    <citation type="submission" date="2018-09" db="EMBL/GenBank/DDBJ databases">
        <title>Phylogeny of the Shewanellaceae, and recommendation for two new genera, Pseudoshewanella and Parashewanella.</title>
        <authorList>
            <person name="Wang G."/>
        </authorList>
    </citation>
    <scope>NUCLEOTIDE SEQUENCE [LARGE SCALE GENOMIC DNA]</scope>
    <source>
        <strain evidence="6 7">C51</strain>
    </source>
</reference>
<organism evidence="6 7">
    <name type="scientific">Parashewanella curva</name>
    <dbReference type="NCBI Taxonomy" id="2338552"/>
    <lineage>
        <taxon>Bacteria</taxon>
        <taxon>Pseudomonadati</taxon>
        <taxon>Pseudomonadota</taxon>
        <taxon>Gammaproteobacteria</taxon>
        <taxon>Alteromonadales</taxon>
        <taxon>Shewanellaceae</taxon>
        <taxon>Parashewanella</taxon>
    </lineage>
</organism>
<dbReference type="InterPro" id="IPR008927">
    <property type="entry name" value="6-PGluconate_DH-like_C_sf"/>
</dbReference>
<feature type="coiled-coil region" evidence="3">
    <location>
        <begin position="2"/>
        <end position="29"/>
    </location>
</feature>
<evidence type="ECO:0000259" key="5">
    <source>
        <dbReference type="PROSITE" id="PS51176"/>
    </source>
</evidence>
<keyword evidence="2" id="KW-0057">Aromatic amino acid biosynthesis</keyword>
<dbReference type="InterPro" id="IPR011277">
    <property type="entry name" value="CM_T"/>
</dbReference>
<dbReference type="PROSITE" id="PS51176">
    <property type="entry name" value="PDH_ADH"/>
    <property type="match status" value="1"/>
</dbReference>
<comment type="caution">
    <text evidence="6">The sequence shown here is derived from an EMBL/GenBank/DDBJ whole genome shotgun (WGS) entry which is preliminary data.</text>
</comment>
<dbReference type="PANTHER" id="PTHR21363">
    <property type="entry name" value="PREPHENATE DEHYDROGENASE"/>
    <property type="match status" value="1"/>
</dbReference>
<evidence type="ECO:0000313" key="6">
    <source>
        <dbReference type="EMBL" id="RLV61451.1"/>
    </source>
</evidence>
<dbReference type="InterPro" id="IPR050812">
    <property type="entry name" value="Preph/Arog_dehydrog"/>
</dbReference>
<dbReference type="Pfam" id="PF01817">
    <property type="entry name" value="CM_2"/>
    <property type="match status" value="1"/>
</dbReference>
<name>A0A3L8Q1E0_9GAMM</name>
<dbReference type="InterPro" id="IPR002701">
    <property type="entry name" value="CM_II_prokaryot"/>
</dbReference>
<comment type="pathway">
    <text evidence="2">Amino-acid biosynthesis; L-tyrosine biosynthesis; (4-hydroxyphenyl)pyruvate from prephenate (NAD(+) route): step 1/1.</text>
</comment>
<keyword evidence="2" id="KW-0827">Tyrosine biosynthesis</keyword>
<dbReference type="SUPFAM" id="SSF51735">
    <property type="entry name" value="NAD(P)-binding Rossmann-fold domains"/>
    <property type="match status" value="1"/>
</dbReference>
<dbReference type="OrthoDB" id="6198144at2"/>
<dbReference type="PANTHER" id="PTHR21363:SF0">
    <property type="entry name" value="PREPHENATE DEHYDROGENASE [NADP(+)]"/>
    <property type="match status" value="1"/>
</dbReference>
<keyword evidence="1 2" id="KW-0560">Oxidoreductase</keyword>
<protein>
    <recommendedName>
        <fullName evidence="2">T-protein</fullName>
    </recommendedName>
</protein>
<dbReference type="Pfam" id="PF20463">
    <property type="entry name" value="PDH_C"/>
    <property type="match status" value="1"/>
</dbReference>
<dbReference type="GO" id="GO:0008977">
    <property type="term" value="F:prephenate dehydrogenase (NAD+) activity"/>
    <property type="evidence" value="ECO:0007669"/>
    <property type="project" value="InterPro"/>
</dbReference>
<dbReference type="InterPro" id="IPR036291">
    <property type="entry name" value="NAD(P)-bd_dom_sf"/>
</dbReference>
<evidence type="ECO:0000256" key="3">
    <source>
        <dbReference type="SAM" id="Coils"/>
    </source>
</evidence>
<evidence type="ECO:0000313" key="7">
    <source>
        <dbReference type="Proteomes" id="UP000281474"/>
    </source>
</evidence>
<dbReference type="GO" id="GO:0004106">
    <property type="term" value="F:chorismate mutase activity"/>
    <property type="evidence" value="ECO:0007669"/>
    <property type="project" value="InterPro"/>
</dbReference>
<proteinExistence type="predicted"/>
<dbReference type="InterPro" id="IPR036263">
    <property type="entry name" value="Chorismate_II_sf"/>
</dbReference>